<evidence type="ECO:0000256" key="3">
    <source>
        <dbReference type="ARBA" id="ARBA00021714"/>
    </source>
</evidence>
<dbReference type="PANTHER" id="PTHR30587:SF0">
    <property type="entry name" value="FLAGELLAR BIOSYNTHETIC PROTEIN FLIP"/>
    <property type="match status" value="1"/>
</dbReference>
<feature type="transmembrane region" description="Helical" evidence="13">
    <location>
        <begin position="20"/>
        <end position="39"/>
    </location>
</feature>
<evidence type="ECO:0000256" key="2">
    <source>
        <dbReference type="ARBA" id="ARBA00006257"/>
    </source>
</evidence>
<dbReference type="Proteomes" id="UP000619761">
    <property type="component" value="Unassembled WGS sequence"/>
</dbReference>
<dbReference type="PROSITE" id="PS01061">
    <property type="entry name" value="FLIP_2"/>
    <property type="match status" value="1"/>
</dbReference>
<sequence>MSDINSIFEMKGMSGELNILALVTLLSLLPIIIISMTTFTRNLIVFSFVRHALGLQQSPPNIVIIVLSLIVMFFTMQPIFKRCYMEGVVPYQQKQINIEDAVNKTWQPMRSFIFLQAQEKDIQFLYKISKKETPKRMEDVEFQYLVPAFMLSELKLAFKIGFIIFLPFLLIDLVIAAILTSLGMIMVPPTTISLPLKIMLFVVIDGWELITQVLVTSVAT</sequence>
<comment type="similarity">
    <text evidence="2 13">Belongs to the FliP/MopC/SpaP family.</text>
</comment>
<keyword evidence="14" id="KW-0966">Cell projection</keyword>
<feature type="transmembrane region" description="Helical" evidence="13">
    <location>
        <begin position="59"/>
        <end position="76"/>
    </location>
</feature>
<dbReference type="RefSeq" id="WP_189420479.1">
    <property type="nucleotide sequence ID" value="NZ_BMYZ01000003.1"/>
</dbReference>
<protein>
    <recommendedName>
        <fullName evidence="3 13">Flagellar biosynthetic protein FliP</fullName>
    </recommendedName>
</protein>
<evidence type="ECO:0000256" key="10">
    <source>
        <dbReference type="ARBA" id="ARBA00023136"/>
    </source>
</evidence>
<name>A0ABQ3BD91_9GAMM</name>
<dbReference type="PRINTS" id="PR00951">
    <property type="entry name" value="FLGBIOSNFLIP"/>
</dbReference>
<accession>A0ABQ3BD91</accession>
<evidence type="ECO:0000256" key="7">
    <source>
        <dbReference type="ARBA" id="ARBA00022795"/>
    </source>
</evidence>
<reference evidence="15" key="1">
    <citation type="journal article" date="2019" name="Int. J. Syst. Evol. Microbiol.">
        <title>The Global Catalogue of Microorganisms (GCM) 10K type strain sequencing project: providing services to taxonomists for standard genome sequencing and annotation.</title>
        <authorList>
            <consortium name="The Broad Institute Genomics Platform"/>
            <consortium name="The Broad Institute Genome Sequencing Center for Infectious Disease"/>
            <person name="Wu L."/>
            <person name="Ma J."/>
        </authorList>
    </citation>
    <scope>NUCLEOTIDE SEQUENCE [LARGE SCALE GENOMIC DNA]</scope>
    <source>
        <strain evidence="15">KCTC 32239</strain>
    </source>
</reference>
<evidence type="ECO:0000256" key="8">
    <source>
        <dbReference type="ARBA" id="ARBA00022927"/>
    </source>
</evidence>
<evidence type="ECO:0000256" key="9">
    <source>
        <dbReference type="ARBA" id="ARBA00022989"/>
    </source>
</evidence>
<evidence type="ECO:0000313" key="15">
    <source>
        <dbReference type="Proteomes" id="UP000619761"/>
    </source>
</evidence>
<comment type="caution">
    <text evidence="13">Lacks conserved residue(s) required for the propagation of feature annotation.</text>
</comment>
<keyword evidence="12 13" id="KW-1006">Bacterial flagellum protein export</keyword>
<evidence type="ECO:0000256" key="13">
    <source>
        <dbReference type="RuleBase" id="RU362069"/>
    </source>
</evidence>
<organism evidence="14 15">
    <name type="scientific">Cellvibrio zantedeschiae</name>
    <dbReference type="NCBI Taxonomy" id="1237077"/>
    <lineage>
        <taxon>Bacteria</taxon>
        <taxon>Pseudomonadati</taxon>
        <taxon>Pseudomonadota</taxon>
        <taxon>Gammaproteobacteria</taxon>
        <taxon>Cellvibrionales</taxon>
        <taxon>Cellvibrionaceae</taxon>
        <taxon>Cellvibrio</taxon>
    </lineage>
</organism>
<dbReference type="EMBL" id="BMYZ01000003">
    <property type="protein sequence ID" value="GGY84864.1"/>
    <property type="molecule type" value="Genomic_DNA"/>
</dbReference>
<dbReference type="InterPro" id="IPR005837">
    <property type="entry name" value="FliP"/>
</dbReference>
<keyword evidence="4 13" id="KW-0813">Transport</keyword>
<evidence type="ECO:0000256" key="5">
    <source>
        <dbReference type="ARBA" id="ARBA00022475"/>
    </source>
</evidence>
<comment type="caution">
    <text evidence="14">The sequence shown here is derived from an EMBL/GenBank/DDBJ whole genome shotgun (WGS) entry which is preliminary data.</text>
</comment>
<feature type="transmembrane region" description="Helical" evidence="13">
    <location>
        <begin position="160"/>
        <end position="186"/>
    </location>
</feature>
<dbReference type="InterPro" id="IPR005838">
    <property type="entry name" value="T3SS_IM_P"/>
</dbReference>
<keyword evidence="9 13" id="KW-1133">Transmembrane helix</keyword>
<evidence type="ECO:0000256" key="6">
    <source>
        <dbReference type="ARBA" id="ARBA00022692"/>
    </source>
</evidence>
<dbReference type="PANTHER" id="PTHR30587">
    <property type="entry name" value="FLAGELLAR BIOSYNTHETIC PROTEIN FLIP"/>
    <property type="match status" value="1"/>
</dbReference>
<keyword evidence="7 13" id="KW-1005">Bacterial flagellum biogenesis</keyword>
<keyword evidence="14" id="KW-0969">Cilium</keyword>
<evidence type="ECO:0000256" key="4">
    <source>
        <dbReference type="ARBA" id="ARBA00022448"/>
    </source>
</evidence>
<dbReference type="PROSITE" id="PS01060">
    <property type="entry name" value="FLIP_1"/>
    <property type="match status" value="1"/>
</dbReference>
<proteinExistence type="inferred from homology"/>
<keyword evidence="8 13" id="KW-0653">Protein transport</keyword>
<gene>
    <name evidence="13 14" type="primary">fliP</name>
    <name evidence="14" type="ORF">GCM10011613_32400</name>
</gene>
<evidence type="ECO:0000256" key="12">
    <source>
        <dbReference type="ARBA" id="ARBA00023225"/>
    </source>
</evidence>
<dbReference type="NCBIfam" id="NF009438">
    <property type="entry name" value="PRK12797.1"/>
    <property type="match status" value="1"/>
</dbReference>
<dbReference type="Pfam" id="PF00813">
    <property type="entry name" value="FliP"/>
    <property type="match status" value="1"/>
</dbReference>
<evidence type="ECO:0000313" key="14">
    <source>
        <dbReference type="EMBL" id="GGY84864.1"/>
    </source>
</evidence>
<dbReference type="PRINTS" id="PR01302">
    <property type="entry name" value="TYPE3IMPPROT"/>
</dbReference>
<keyword evidence="11" id="KW-0975">Bacterial flagellum</keyword>
<comment type="subcellular location">
    <subcellularLocation>
        <location evidence="13">Cell membrane</location>
        <topology evidence="13">Multi-pass membrane protein</topology>
    </subcellularLocation>
    <subcellularLocation>
        <location evidence="13">Bacterial flagellum basal body</location>
    </subcellularLocation>
</comment>
<evidence type="ECO:0000256" key="1">
    <source>
        <dbReference type="ARBA" id="ARBA00003663"/>
    </source>
</evidence>
<keyword evidence="5 13" id="KW-1003">Cell membrane</keyword>
<keyword evidence="15" id="KW-1185">Reference proteome</keyword>
<comment type="function">
    <text evidence="1 13">Plays a role in the flagellum-specific transport system.</text>
</comment>
<keyword evidence="10 13" id="KW-0472">Membrane</keyword>
<evidence type="ECO:0000256" key="11">
    <source>
        <dbReference type="ARBA" id="ARBA00023143"/>
    </source>
</evidence>
<keyword evidence="14" id="KW-0282">Flagellum</keyword>
<dbReference type="NCBIfam" id="TIGR01103">
    <property type="entry name" value="fliP"/>
    <property type="match status" value="1"/>
</dbReference>
<keyword evidence="6 13" id="KW-0812">Transmembrane</keyword>